<evidence type="ECO:0000313" key="5">
    <source>
        <dbReference type="Proteomes" id="UP001166286"/>
    </source>
</evidence>
<keyword evidence="2" id="KW-0472">Membrane</keyword>
<keyword evidence="2" id="KW-1133">Transmembrane helix</keyword>
<dbReference type="Pfam" id="PF20237">
    <property type="entry name" value="DUF6594"/>
    <property type="match status" value="1"/>
</dbReference>
<evidence type="ECO:0000313" key="4">
    <source>
        <dbReference type="EMBL" id="KAK0512871.1"/>
    </source>
</evidence>
<keyword evidence="5" id="KW-1185">Reference proteome</keyword>
<dbReference type="InterPro" id="IPR046529">
    <property type="entry name" value="DUF6594"/>
</dbReference>
<gene>
    <name evidence="4" type="ORF">JMJ35_004888</name>
</gene>
<feature type="transmembrane region" description="Helical" evidence="2">
    <location>
        <begin position="268"/>
        <end position="285"/>
    </location>
</feature>
<sequence length="286" mass="32200">MAESVPQPPEHDIEAAPQQHVPDENAPVDGDKSSHSDQSPKLTYEQRLFEHVRPIRNTTFARSFIDFHDLSQINILRLMNELAAYDQAMDLIKAAPQDIEAVGDLLHRYTTAVQDFEYWSRLPRYDYSLGMILYEVLQRHFPGIYRSRTDVMVAHLGEVPKSASGSVDPLRRLLKRVLPRHLTWTEEELKLHFIEHTMDMTPEVVSSFVDTLARFIVAITGGLSLVVPMLVMRLDEHLKKSLITVSVAVLLFSALTSLMFKASNVETLAATAAYAAVLVVFVGTSS</sequence>
<dbReference type="EMBL" id="JAFEKC020000009">
    <property type="protein sequence ID" value="KAK0512871.1"/>
    <property type="molecule type" value="Genomic_DNA"/>
</dbReference>
<feature type="transmembrane region" description="Helical" evidence="2">
    <location>
        <begin position="243"/>
        <end position="262"/>
    </location>
</feature>
<feature type="transmembrane region" description="Helical" evidence="2">
    <location>
        <begin position="212"/>
        <end position="231"/>
    </location>
</feature>
<keyword evidence="2" id="KW-0812">Transmembrane</keyword>
<protein>
    <recommendedName>
        <fullName evidence="3">DUF6594 domain-containing protein</fullName>
    </recommendedName>
</protein>
<accession>A0AA39R3P8</accession>
<feature type="region of interest" description="Disordered" evidence="1">
    <location>
        <begin position="1"/>
        <end position="40"/>
    </location>
</feature>
<evidence type="ECO:0000256" key="1">
    <source>
        <dbReference type="SAM" id="MobiDB-lite"/>
    </source>
</evidence>
<feature type="domain" description="DUF6594" evidence="3">
    <location>
        <begin position="145"/>
        <end position="279"/>
    </location>
</feature>
<evidence type="ECO:0000259" key="3">
    <source>
        <dbReference type="Pfam" id="PF20237"/>
    </source>
</evidence>
<organism evidence="4 5">
    <name type="scientific">Cladonia borealis</name>
    <dbReference type="NCBI Taxonomy" id="184061"/>
    <lineage>
        <taxon>Eukaryota</taxon>
        <taxon>Fungi</taxon>
        <taxon>Dikarya</taxon>
        <taxon>Ascomycota</taxon>
        <taxon>Pezizomycotina</taxon>
        <taxon>Lecanoromycetes</taxon>
        <taxon>OSLEUM clade</taxon>
        <taxon>Lecanoromycetidae</taxon>
        <taxon>Lecanorales</taxon>
        <taxon>Lecanorineae</taxon>
        <taxon>Cladoniaceae</taxon>
        <taxon>Cladonia</taxon>
    </lineage>
</organism>
<reference evidence="4" key="1">
    <citation type="submission" date="2023-03" db="EMBL/GenBank/DDBJ databases">
        <title>Complete genome of Cladonia borealis.</title>
        <authorList>
            <person name="Park H."/>
        </authorList>
    </citation>
    <scope>NUCLEOTIDE SEQUENCE</scope>
    <source>
        <strain evidence="4">ANT050790</strain>
    </source>
</reference>
<comment type="caution">
    <text evidence="4">The sequence shown here is derived from an EMBL/GenBank/DDBJ whole genome shotgun (WGS) entry which is preliminary data.</text>
</comment>
<evidence type="ECO:0000256" key="2">
    <source>
        <dbReference type="SAM" id="Phobius"/>
    </source>
</evidence>
<dbReference type="Proteomes" id="UP001166286">
    <property type="component" value="Unassembled WGS sequence"/>
</dbReference>
<proteinExistence type="predicted"/>
<name>A0AA39R3P8_9LECA</name>
<dbReference type="AlphaFoldDB" id="A0AA39R3P8"/>